<dbReference type="EMBL" id="QLMJ01000002">
    <property type="protein sequence ID" value="RAK42860.1"/>
    <property type="molecule type" value="Genomic_DNA"/>
</dbReference>
<dbReference type="InterPro" id="IPR049453">
    <property type="entry name" value="Memb_transporter_dom"/>
</dbReference>
<evidence type="ECO:0000313" key="7">
    <source>
        <dbReference type="EMBL" id="RAK42860.1"/>
    </source>
</evidence>
<feature type="transmembrane region" description="Helical" evidence="5">
    <location>
        <begin position="66"/>
        <end position="84"/>
    </location>
</feature>
<dbReference type="GO" id="GO:0016020">
    <property type="term" value="C:membrane"/>
    <property type="evidence" value="ECO:0007669"/>
    <property type="project" value="UniProtKB-SubCell"/>
</dbReference>
<keyword evidence="2 5" id="KW-0812">Transmembrane</keyword>
<evidence type="ECO:0000256" key="4">
    <source>
        <dbReference type="ARBA" id="ARBA00023136"/>
    </source>
</evidence>
<dbReference type="Proteomes" id="UP000249341">
    <property type="component" value="Unassembled WGS sequence"/>
</dbReference>
<evidence type="ECO:0000256" key="1">
    <source>
        <dbReference type="ARBA" id="ARBA00004141"/>
    </source>
</evidence>
<feature type="transmembrane region" description="Helical" evidence="5">
    <location>
        <begin position="269"/>
        <end position="288"/>
    </location>
</feature>
<keyword evidence="8" id="KW-1185">Reference proteome</keyword>
<dbReference type="AlphaFoldDB" id="A0A327ZKF8"/>
<name>A0A327ZKF8_9ACTN</name>
<accession>A0A327ZKF8</accession>
<evidence type="ECO:0000256" key="2">
    <source>
        <dbReference type="ARBA" id="ARBA00022692"/>
    </source>
</evidence>
<sequence>MVELIMGILLKDAPAALRAGVSVATPLLVVLLLDRPHWSMYAAFGAFTSLYGRTRTGRARFTMQSGAASALVLAVLLGVLISVLDDRTWLAVPMAALIAGAGTALATIAGWHPPGALFLVFAFGAVASVPHHLTDLPAALGVAAASAAFSLLVGAVPAPSDPTPSGVRVTLAHAFPASLTCAASALMAGTIATGFGIGHPYWATVAAVAPLSAQGRSAQLVRAGHRIAGTSAGLVLAAVLLAPGFDPYPAVAILALLQVAAELVVARNYGLAMLFITPLALLMNQVAAPRPAADLLWDRGLETAIGAAVACAAILTTHHLTKPHPTP</sequence>
<dbReference type="Pfam" id="PF13515">
    <property type="entry name" value="FUSC_2"/>
    <property type="match status" value="1"/>
</dbReference>
<feature type="transmembrane region" description="Helical" evidence="5">
    <location>
        <begin position="139"/>
        <end position="158"/>
    </location>
</feature>
<evidence type="ECO:0000313" key="8">
    <source>
        <dbReference type="Proteomes" id="UP000249341"/>
    </source>
</evidence>
<keyword evidence="4 5" id="KW-0472">Membrane</keyword>
<evidence type="ECO:0000256" key="5">
    <source>
        <dbReference type="SAM" id="Phobius"/>
    </source>
</evidence>
<comment type="caution">
    <text evidence="7">The sequence shown here is derived from an EMBL/GenBank/DDBJ whole genome shotgun (WGS) entry which is preliminary data.</text>
</comment>
<feature type="transmembrane region" description="Helical" evidence="5">
    <location>
        <begin position="300"/>
        <end position="320"/>
    </location>
</feature>
<dbReference type="OrthoDB" id="4989419at2"/>
<reference evidence="7 8" key="1">
    <citation type="submission" date="2018-06" db="EMBL/GenBank/DDBJ databases">
        <title>Genomic Encyclopedia of Type Strains, Phase III (KMG-III): the genomes of soil and plant-associated and newly described type strains.</title>
        <authorList>
            <person name="Whitman W."/>
        </authorList>
    </citation>
    <scope>NUCLEOTIDE SEQUENCE [LARGE SCALE GENOMIC DNA]</scope>
    <source>
        <strain evidence="7 8">CGMCC 4.7090</strain>
    </source>
</reference>
<proteinExistence type="predicted"/>
<evidence type="ECO:0000259" key="6">
    <source>
        <dbReference type="Pfam" id="PF13515"/>
    </source>
</evidence>
<organism evidence="7 8">
    <name type="scientific">Actinoplanes lutulentus</name>
    <dbReference type="NCBI Taxonomy" id="1287878"/>
    <lineage>
        <taxon>Bacteria</taxon>
        <taxon>Bacillati</taxon>
        <taxon>Actinomycetota</taxon>
        <taxon>Actinomycetes</taxon>
        <taxon>Micromonosporales</taxon>
        <taxon>Micromonosporaceae</taxon>
        <taxon>Actinoplanes</taxon>
    </lineage>
</organism>
<protein>
    <submittedName>
        <fullName evidence="7">Fusaric acid resistance family protein</fullName>
    </submittedName>
</protein>
<evidence type="ECO:0000256" key="3">
    <source>
        <dbReference type="ARBA" id="ARBA00022989"/>
    </source>
</evidence>
<feature type="domain" description="Integral membrane bound transporter" evidence="6">
    <location>
        <begin position="188"/>
        <end position="312"/>
    </location>
</feature>
<gene>
    <name evidence="7" type="ORF">B0I29_102686</name>
</gene>
<keyword evidence="3 5" id="KW-1133">Transmembrane helix</keyword>
<feature type="transmembrane region" description="Helical" evidence="5">
    <location>
        <begin position="233"/>
        <end position="257"/>
    </location>
</feature>
<feature type="transmembrane region" description="Helical" evidence="5">
    <location>
        <begin position="15"/>
        <end position="32"/>
    </location>
</feature>
<feature type="transmembrane region" description="Helical" evidence="5">
    <location>
        <begin position="170"/>
        <end position="195"/>
    </location>
</feature>
<comment type="subcellular location">
    <subcellularLocation>
        <location evidence="1">Membrane</location>
        <topology evidence="1">Multi-pass membrane protein</topology>
    </subcellularLocation>
</comment>